<dbReference type="NCBIfam" id="TIGR03879">
    <property type="entry name" value="near_KaiC_dom"/>
    <property type="match status" value="1"/>
</dbReference>
<feature type="coiled-coil region" evidence="1">
    <location>
        <begin position="121"/>
        <end position="155"/>
    </location>
</feature>
<dbReference type="PANTHER" id="PTHR40727:SF1">
    <property type="entry name" value="BACTERIO-OPSIN ACTIVATOR"/>
    <property type="match status" value="1"/>
</dbReference>
<evidence type="ECO:0000313" key="3">
    <source>
        <dbReference type="Proteomes" id="UP000001304"/>
    </source>
</evidence>
<name>E0SNN2_IGNAA</name>
<organism evidence="2 3">
    <name type="scientific">Ignisphaera aggregans (strain DSM 17230 / JCM 13409 / AQ1.S1)</name>
    <dbReference type="NCBI Taxonomy" id="583356"/>
    <lineage>
        <taxon>Archaea</taxon>
        <taxon>Thermoproteota</taxon>
        <taxon>Thermoprotei</taxon>
        <taxon>Desulfurococcales</taxon>
        <taxon>Desulfurococcaceae</taxon>
        <taxon>Ignisphaera</taxon>
    </lineage>
</organism>
<keyword evidence="1" id="KW-0175">Coiled coil</keyword>
<proteinExistence type="predicted"/>
<gene>
    <name evidence="2" type="ordered locus">Igag_1014</name>
</gene>
<dbReference type="BioCyc" id="IAGG583356:GHAH-996-MONOMER"/>
<dbReference type="STRING" id="583356.Igag_1014"/>
<evidence type="ECO:0000313" key="2">
    <source>
        <dbReference type="EMBL" id="ADM27828.1"/>
    </source>
</evidence>
<dbReference type="Proteomes" id="UP000001304">
    <property type="component" value="Chromosome"/>
</dbReference>
<evidence type="ECO:0000256" key="1">
    <source>
        <dbReference type="SAM" id="Coils"/>
    </source>
</evidence>
<dbReference type="EMBL" id="CP002098">
    <property type="protein sequence ID" value="ADM27828.1"/>
    <property type="molecule type" value="Genomic_DNA"/>
</dbReference>
<dbReference type="InterPro" id="IPR022285">
    <property type="entry name" value="CHP03879_regulat_dom_put"/>
</dbReference>
<keyword evidence="3" id="KW-1185">Reference proteome</keyword>
<protein>
    <submittedName>
        <fullName evidence="2">Putative transcriptional regulator</fullName>
    </submittedName>
</protein>
<dbReference type="AlphaFoldDB" id="E0SNN2"/>
<dbReference type="PANTHER" id="PTHR40727">
    <property type="entry name" value="TRANSCRIPTION REGULATOR, ENCODED NEXT TO RECA SUPERFAMILY ATPASE-RELATED"/>
    <property type="match status" value="1"/>
</dbReference>
<dbReference type="HOGENOM" id="CLU_109226_0_0_2"/>
<dbReference type="KEGG" id="iag:Igag_1014"/>
<reference evidence="2 3" key="1">
    <citation type="journal article" date="2010" name="Stand. Genomic Sci.">
        <title>Complete genome sequence of Ignisphaera aggregans type strain (AQ1.S1).</title>
        <authorList>
            <person name="Goker M."/>
            <person name="Held B."/>
            <person name="Lapidus A."/>
            <person name="Nolan M."/>
            <person name="Spring S."/>
            <person name="Yasawong M."/>
            <person name="Lucas S."/>
            <person name="Glavina Del Rio T."/>
            <person name="Tice H."/>
            <person name="Cheng J.F."/>
            <person name="Goodwin L."/>
            <person name="Tapia R."/>
            <person name="Pitluck S."/>
            <person name="Liolios K."/>
            <person name="Ivanova N."/>
            <person name="Mavromatis K."/>
            <person name="Mikhailova N."/>
            <person name="Pati A."/>
            <person name="Chen A."/>
            <person name="Palaniappan K."/>
            <person name="Brambilla E."/>
            <person name="Land M."/>
            <person name="Hauser L."/>
            <person name="Chang Y.J."/>
            <person name="Jeffries C.D."/>
            <person name="Brettin T."/>
            <person name="Detter J.C."/>
            <person name="Han C."/>
            <person name="Rohde M."/>
            <person name="Sikorski J."/>
            <person name="Woyke T."/>
            <person name="Bristow J."/>
            <person name="Eisen J.A."/>
            <person name="Markowitz V."/>
            <person name="Hugenholtz P."/>
            <person name="Kyrpides N.C."/>
            <person name="Klenk H.P."/>
        </authorList>
    </citation>
    <scope>NUCLEOTIDE SEQUENCE [LARGE SCALE GENOMIC DNA]</scope>
    <source>
        <strain evidence="3">DSM 17230 / JCM 13409 / AQ1.S1</strain>
    </source>
</reference>
<accession>E0SNN2</accession>
<sequence>MSEIQTKEVVLPIEIPVAPLSRREMKQLEVALIIGTVLRKDVLQSIMNREEVTTWLDSLAVAAAAFAMDKAGYPLSQIANELGRTEATIRKHLKGETKAGQLVKETYEMLVRGELKISIPIAGVTEDINKLMNEVESLRKENSLLKDKLNEIVNIVSSGLSELQKIEEGVKKVREIFQQVIQK</sequence>